<dbReference type="PANTHER" id="PTHR10720:SF0">
    <property type="entry name" value="HEME OXYGENASE"/>
    <property type="match status" value="1"/>
</dbReference>
<reference evidence="4 5" key="1">
    <citation type="submission" date="2020-01" db="EMBL/GenBank/DDBJ databases">
        <authorList>
            <consortium name="DOE Joint Genome Institute"/>
            <person name="Haridas S."/>
            <person name="Albert R."/>
            <person name="Binder M."/>
            <person name="Bloem J."/>
            <person name="Labutti K."/>
            <person name="Salamov A."/>
            <person name="Andreopoulos B."/>
            <person name="Baker S.E."/>
            <person name="Barry K."/>
            <person name="Bills G."/>
            <person name="Bluhm B.H."/>
            <person name="Cannon C."/>
            <person name="Castanera R."/>
            <person name="Culley D.E."/>
            <person name="Daum C."/>
            <person name="Ezra D."/>
            <person name="Gonzalez J.B."/>
            <person name="Henrissat B."/>
            <person name="Kuo A."/>
            <person name="Liang C."/>
            <person name="Lipzen A."/>
            <person name="Lutzoni F."/>
            <person name="Magnuson J."/>
            <person name="Mondo S."/>
            <person name="Nolan M."/>
            <person name="Ohm R."/>
            <person name="Pangilinan J."/>
            <person name="Park H.-J.H."/>
            <person name="Ramirez L."/>
            <person name="Alfaro M."/>
            <person name="Sun H."/>
            <person name="Tritt A."/>
            <person name="Yoshinaga Y."/>
            <person name="Zwiers L.-H.L."/>
            <person name="Turgeon B.G."/>
            <person name="Goodwin S.B."/>
            <person name="Spatafora J.W."/>
            <person name="Crous P.W."/>
            <person name="Grigoriev I.V."/>
        </authorList>
    </citation>
    <scope>NUCLEOTIDE SEQUENCE [LARGE SCALE GENOMIC DNA]</scope>
    <source>
        <strain evidence="4 5">CBS 611.86</strain>
    </source>
</reference>
<name>A0A7C8M730_9PLEO</name>
<dbReference type="InterPro" id="IPR016084">
    <property type="entry name" value="Haem_Oase-like_multi-hlx"/>
</dbReference>
<evidence type="ECO:0000313" key="5">
    <source>
        <dbReference type="Proteomes" id="UP000481861"/>
    </source>
</evidence>
<evidence type="ECO:0000256" key="2">
    <source>
        <dbReference type="ARBA" id="ARBA00022723"/>
    </source>
</evidence>
<protein>
    <recommendedName>
        <fullName evidence="6">Heme oxygenase-like protein</fullName>
    </recommendedName>
</protein>
<dbReference type="EMBL" id="JAADJZ010000033">
    <property type="protein sequence ID" value="KAF2865462.1"/>
    <property type="molecule type" value="Genomic_DNA"/>
</dbReference>
<dbReference type="OrthoDB" id="652091at2759"/>
<evidence type="ECO:0008006" key="6">
    <source>
        <dbReference type="Google" id="ProtNLM"/>
    </source>
</evidence>
<dbReference type="InterPro" id="IPR002051">
    <property type="entry name" value="Haem_Oase"/>
</dbReference>
<gene>
    <name evidence="4" type="ORF">BDV95DRAFT_612604</name>
</gene>
<dbReference type="GO" id="GO:0004392">
    <property type="term" value="F:heme oxygenase (decyclizing) activity"/>
    <property type="evidence" value="ECO:0007669"/>
    <property type="project" value="InterPro"/>
</dbReference>
<keyword evidence="2" id="KW-0479">Metal-binding</keyword>
<evidence type="ECO:0000256" key="1">
    <source>
        <dbReference type="ARBA" id="ARBA00022617"/>
    </source>
</evidence>
<keyword evidence="3" id="KW-0408">Iron</keyword>
<dbReference type="InterPro" id="IPR016053">
    <property type="entry name" value="Haem_Oase-like"/>
</dbReference>
<dbReference type="Pfam" id="PF01126">
    <property type="entry name" value="Heme_oxygenase"/>
    <property type="match status" value="1"/>
</dbReference>
<dbReference type="PANTHER" id="PTHR10720">
    <property type="entry name" value="HEME OXYGENASE"/>
    <property type="match status" value="1"/>
</dbReference>
<proteinExistence type="predicted"/>
<dbReference type="Proteomes" id="UP000481861">
    <property type="component" value="Unassembled WGS sequence"/>
</dbReference>
<keyword evidence="1" id="KW-0349">Heme</keyword>
<sequence length="343" mass="38222">MSDPTSLPGEINAATRSLHTTLNRLITTRLPLALPPHTSDPSLYTTGLLHFAHIYLTFESLWNDLVSAPTSPPTSPLLSFLLVNPYDAPEMFSSPPSPQMVRFLRTLRPKGLTRSARLKADLEFLTGLHPTDLSVLLAQYPGDKVADYCQHIRRNVKVKPHVLVAYAWCFYMAVFSGGRYIRSELVKSGDEFWRTNTGPDTSTSTSSQLPLSESGLSFWSFLGPHDGEDIKADFKQRLLAAESFFTPDERIDVIEEAKSIFKFSAGLVQELDEKLATDLEKLNVPERVERPQPETARGEKGAHVRPTVVLSRKAVMWWRRPEVTGAAVALGCLAGVALLRMEF</sequence>
<dbReference type="SUPFAM" id="SSF48613">
    <property type="entry name" value="Heme oxygenase-like"/>
    <property type="match status" value="1"/>
</dbReference>
<dbReference type="Gene3D" id="1.20.910.10">
    <property type="entry name" value="Heme oxygenase-like"/>
    <property type="match status" value="1"/>
</dbReference>
<dbReference type="CDD" id="cd19165">
    <property type="entry name" value="HemeO"/>
    <property type="match status" value="1"/>
</dbReference>
<evidence type="ECO:0000256" key="3">
    <source>
        <dbReference type="ARBA" id="ARBA00023004"/>
    </source>
</evidence>
<accession>A0A7C8M730</accession>
<comment type="caution">
    <text evidence="4">The sequence shown here is derived from an EMBL/GenBank/DDBJ whole genome shotgun (WGS) entry which is preliminary data.</text>
</comment>
<organism evidence="4 5">
    <name type="scientific">Massariosphaeria phaeospora</name>
    <dbReference type="NCBI Taxonomy" id="100035"/>
    <lineage>
        <taxon>Eukaryota</taxon>
        <taxon>Fungi</taxon>
        <taxon>Dikarya</taxon>
        <taxon>Ascomycota</taxon>
        <taxon>Pezizomycotina</taxon>
        <taxon>Dothideomycetes</taxon>
        <taxon>Pleosporomycetidae</taxon>
        <taxon>Pleosporales</taxon>
        <taxon>Pleosporales incertae sedis</taxon>
        <taxon>Massariosphaeria</taxon>
    </lineage>
</organism>
<dbReference type="AlphaFoldDB" id="A0A7C8M730"/>
<dbReference type="GO" id="GO:0046872">
    <property type="term" value="F:metal ion binding"/>
    <property type="evidence" value="ECO:0007669"/>
    <property type="project" value="UniProtKB-KW"/>
</dbReference>
<dbReference type="GO" id="GO:0006788">
    <property type="term" value="P:heme oxidation"/>
    <property type="evidence" value="ECO:0007669"/>
    <property type="project" value="InterPro"/>
</dbReference>
<evidence type="ECO:0000313" key="4">
    <source>
        <dbReference type="EMBL" id="KAF2865462.1"/>
    </source>
</evidence>
<keyword evidence="5" id="KW-1185">Reference proteome</keyword>